<accession>A0A6A6RUR8</accession>
<sequence length="347" mass="37669">MRAQHPLEASLYANMDGPREMLARKNRVVRKAHEHEPVAKDTFEEDFVNYFAVVTGPKTADEISALRDAYDRDRGEFSAMLRSMKIANEFAICDEDAGIETMVEDSPPPTRCVSMPFKQLPGTVSGDVHPLVTSEELSCAGTDPQSASDAVIINQVGHGHYSTPATSVQSPEQAVACLPVPSFFECGKAWPAGPQPLSSLYDPAILYIGQVKASAKGNLFPLPKRDSVPRSMFEIAMKAKILSPKMPERWANVIPPNAVLKSFSITADPAVVCYRVKQIPNTSKTLDVNKLKALIGVRPVEDSPKVTSTNISSPDIAAIDPAIIYVKPKELDVNKLKSLIGVPTTGD</sequence>
<evidence type="ECO:0000313" key="2">
    <source>
        <dbReference type="Proteomes" id="UP000799753"/>
    </source>
</evidence>
<proteinExistence type="predicted"/>
<gene>
    <name evidence="1" type="ORF">P280DRAFT_482073</name>
</gene>
<protein>
    <submittedName>
        <fullName evidence="1">Uncharacterized protein</fullName>
    </submittedName>
</protein>
<dbReference type="AlphaFoldDB" id="A0A6A6RUR8"/>
<name>A0A6A6RUR8_9PLEO</name>
<organism evidence="1 2">
    <name type="scientific">Massarina eburnea CBS 473.64</name>
    <dbReference type="NCBI Taxonomy" id="1395130"/>
    <lineage>
        <taxon>Eukaryota</taxon>
        <taxon>Fungi</taxon>
        <taxon>Dikarya</taxon>
        <taxon>Ascomycota</taxon>
        <taxon>Pezizomycotina</taxon>
        <taxon>Dothideomycetes</taxon>
        <taxon>Pleosporomycetidae</taxon>
        <taxon>Pleosporales</taxon>
        <taxon>Massarineae</taxon>
        <taxon>Massarinaceae</taxon>
        <taxon>Massarina</taxon>
    </lineage>
</organism>
<keyword evidence="2" id="KW-1185">Reference proteome</keyword>
<dbReference type="Proteomes" id="UP000799753">
    <property type="component" value="Unassembled WGS sequence"/>
</dbReference>
<evidence type="ECO:0000313" key="1">
    <source>
        <dbReference type="EMBL" id="KAF2638742.1"/>
    </source>
</evidence>
<reference evidence="1" key="1">
    <citation type="journal article" date="2020" name="Stud. Mycol.">
        <title>101 Dothideomycetes genomes: a test case for predicting lifestyles and emergence of pathogens.</title>
        <authorList>
            <person name="Haridas S."/>
            <person name="Albert R."/>
            <person name="Binder M."/>
            <person name="Bloem J."/>
            <person name="Labutti K."/>
            <person name="Salamov A."/>
            <person name="Andreopoulos B."/>
            <person name="Baker S."/>
            <person name="Barry K."/>
            <person name="Bills G."/>
            <person name="Bluhm B."/>
            <person name="Cannon C."/>
            <person name="Castanera R."/>
            <person name="Culley D."/>
            <person name="Daum C."/>
            <person name="Ezra D."/>
            <person name="Gonzalez J."/>
            <person name="Henrissat B."/>
            <person name="Kuo A."/>
            <person name="Liang C."/>
            <person name="Lipzen A."/>
            <person name="Lutzoni F."/>
            <person name="Magnuson J."/>
            <person name="Mondo S."/>
            <person name="Nolan M."/>
            <person name="Ohm R."/>
            <person name="Pangilinan J."/>
            <person name="Park H.-J."/>
            <person name="Ramirez L."/>
            <person name="Alfaro M."/>
            <person name="Sun H."/>
            <person name="Tritt A."/>
            <person name="Yoshinaga Y."/>
            <person name="Zwiers L.-H."/>
            <person name="Turgeon B."/>
            <person name="Goodwin S."/>
            <person name="Spatafora J."/>
            <person name="Crous P."/>
            <person name="Grigoriev I."/>
        </authorList>
    </citation>
    <scope>NUCLEOTIDE SEQUENCE</scope>
    <source>
        <strain evidence="1">CBS 473.64</strain>
    </source>
</reference>
<dbReference type="EMBL" id="MU006789">
    <property type="protein sequence ID" value="KAF2638742.1"/>
    <property type="molecule type" value="Genomic_DNA"/>
</dbReference>